<evidence type="ECO:0000313" key="2">
    <source>
        <dbReference type="EMBL" id="EJX03517.1"/>
    </source>
</evidence>
<dbReference type="AlphaFoldDB" id="J9G8E3"/>
<proteinExistence type="predicted"/>
<name>J9G8E3_9ZZZZ</name>
<evidence type="ECO:0000256" key="1">
    <source>
        <dbReference type="SAM" id="MobiDB-lite"/>
    </source>
</evidence>
<feature type="region of interest" description="Disordered" evidence="1">
    <location>
        <begin position="19"/>
        <end position="45"/>
    </location>
</feature>
<sequence>MMMCATLSAPYFCVTQFNTRPRPSSSKSTSISGSEIRSGFKKRSNSKSYLMGSTCVMPKQ</sequence>
<dbReference type="EMBL" id="AMCI01002132">
    <property type="protein sequence ID" value="EJX03517.1"/>
    <property type="molecule type" value="Genomic_DNA"/>
</dbReference>
<reference evidence="2" key="1">
    <citation type="journal article" date="2012" name="PLoS ONE">
        <title>Gene sets for utilization of primary and secondary nutrition supplies in the distal gut of endangered iberian lynx.</title>
        <authorList>
            <person name="Alcaide M."/>
            <person name="Messina E."/>
            <person name="Richter M."/>
            <person name="Bargiela R."/>
            <person name="Peplies J."/>
            <person name="Huws S.A."/>
            <person name="Newbold C.J."/>
            <person name="Golyshin P.N."/>
            <person name="Simon M.A."/>
            <person name="Lopez G."/>
            <person name="Yakimov M.M."/>
            <person name="Ferrer M."/>
        </authorList>
    </citation>
    <scope>NUCLEOTIDE SEQUENCE</scope>
</reference>
<organism evidence="2">
    <name type="scientific">gut metagenome</name>
    <dbReference type="NCBI Taxonomy" id="749906"/>
    <lineage>
        <taxon>unclassified sequences</taxon>
        <taxon>metagenomes</taxon>
        <taxon>organismal metagenomes</taxon>
    </lineage>
</organism>
<comment type="caution">
    <text evidence="2">The sequence shown here is derived from an EMBL/GenBank/DDBJ whole genome shotgun (WGS) entry which is preliminary data.</text>
</comment>
<gene>
    <name evidence="2" type="ORF">EVA_08380</name>
</gene>
<protein>
    <submittedName>
        <fullName evidence="2">Uncharacterized protein</fullName>
    </submittedName>
</protein>
<accession>J9G8E3</accession>
<feature type="compositionally biased region" description="Low complexity" evidence="1">
    <location>
        <begin position="19"/>
        <end position="37"/>
    </location>
</feature>